<feature type="transmembrane region" description="Helical" evidence="1">
    <location>
        <begin position="44"/>
        <end position="62"/>
    </location>
</feature>
<proteinExistence type="predicted"/>
<dbReference type="EMBL" id="CAFBOS010000160">
    <property type="protein sequence ID" value="CAB5010809.1"/>
    <property type="molecule type" value="Genomic_DNA"/>
</dbReference>
<keyword evidence="1" id="KW-0812">Transmembrane</keyword>
<organism evidence="2">
    <name type="scientific">freshwater metagenome</name>
    <dbReference type="NCBI Taxonomy" id="449393"/>
    <lineage>
        <taxon>unclassified sequences</taxon>
        <taxon>metagenomes</taxon>
        <taxon>ecological metagenomes</taxon>
    </lineage>
</organism>
<keyword evidence="1" id="KW-1133">Transmembrane helix</keyword>
<sequence length="83" mass="8262">MVASPFGLLVAALWPLPTIAAAVAGAVGAGVIAKERGAETADAAVLAGLSIPFGIAYLGGMWKGVFSRFALRFATRKTAASAA</sequence>
<name>A0A6J7Q437_9ZZZZ</name>
<dbReference type="AlphaFoldDB" id="A0A6J7Q437"/>
<accession>A0A6J7Q437</accession>
<protein>
    <submittedName>
        <fullName evidence="2">Unannotated protein</fullName>
    </submittedName>
</protein>
<evidence type="ECO:0000313" key="2">
    <source>
        <dbReference type="EMBL" id="CAB5010809.1"/>
    </source>
</evidence>
<reference evidence="2" key="1">
    <citation type="submission" date="2020-05" db="EMBL/GenBank/DDBJ databases">
        <authorList>
            <person name="Chiriac C."/>
            <person name="Salcher M."/>
            <person name="Ghai R."/>
            <person name="Kavagutti S V."/>
        </authorList>
    </citation>
    <scope>NUCLEOTIDE SEQUENCE</scope>
</reference>
<evidence type="ECO:0000256" key="1">
    <source>
        <dbReference type="SAM" id="Phobius"/>
    </source>
</evidence>
<gene>
    <name evidence="2" type="ORF">UFOPK3967_02222</name>
</gene>
<keyword evidence="1" id="KW-0472">Membrane</keyword>